<dbReference type="InterPro" id="IPR003660">
    <property type="entry name" value="HAMP_dom"/>
</dbReference>
<keyword evidence="7" id="KW-1133">Transmembrane helix</keyword>
<dbReference type="GO" id="GO:0006935">
    <property type="term" value="P:chemotaxis"/>
    <property type="evidence" value="ECO:0007669"/>
    <property type="project" value="InterPro"/>
</dbReference>
<dbReference type="GO" id="GO:0007165">
    <property type="term" value="P:signal transduction"/>
    <property type="evidence" value="ECO:0007669"/>
    <property type="project" value="UniProtKB-KW"/>
</dbReference>
<dbReference type="GO" id="GO:0005886">
    <property type="term" value="C:plasma membrane"/>
    <property type="evidence" value="ECO:0007669"/>
    <property type="project" value="UniProtKB-SubCell"/>
</dbReference>
<dbReference type="Gene3D" id="6.10.340.10">
    <property type="match status" value="1"/>
</dbReference>
<evidence type="ECO:0000256" key="3">
    <source>
        <dbReference type="ARBA" id="ARBA00023136"/>
    </source>
</evidence>
<dbReference type="CDD" id="cd06225">
    <property type="entry name" value="HAMP"/>
    <property type="match status" value="1"/>
</dbReference>
<feature type="domain" description="HAMP" evidence="9">
    <location>
        <begin position="202"/>
        <end position="255"/>
    </location>
</feature>
<evidence type="ECO:0000256" key="2">
    <source>
        <dbReference type="ARBA" id="ARBA00022475"/>
    </source>
</evidence>
<evidence type="ECO:0000256" key="5">
    <source>
        <dbReference type="ARBA" id="ARBA00029447"/>
    </source>
</evidence>
<dbReference type="SUPFAM" id="SSF58104">
    <property type="entry name" value="Methyl-accepting chemotaxis protein (MCP) signaling domain"/>
    <property type="match status" value="1"/>
</dbReference>
<dbReference type="GO" id="GO:0004888">
    <property type="term" value="F:transmembrane signaling receptor activity"/>
    <property type="evidence" value="ECO:0007669"/>
    <property type="project" value="InterPro"/>
</dbReference>
<comment type="caution">
    <text evidence="10">The sequence shown here is derived from an EMBL/GenBank/DDBJ whole genome shotgun (WGS) entry which is preliminary data.</text>
</comment>
<feature type="transmembrane region" description="Helical" evidence="7">
    <location>
        <begin position="12"/>
        <end position="33"/>
    </location>
</feature>
<feature type="domain" description="Methyl-accepting transducer" evidence="8">
    <location>
        <begin position="274"/>
        <end position="510"/>
    </location>
</feature>
<reference evidence="10 11" key="1">
    <citation type="submission" date="2017-10" db="EMBL/GenBank/DDBJ databases">
        <title>Bacillus sp. nov., a halophilic bacterium isolated from a Keqin Lake.</title>
        <authorList>
            <person name="Wang H."/>
        </authorList>
    </citation>
    <scope>NUCLEOTIDE SEQUENCE [LARGE SCALE GENOMIC DNA]</scope>
    <source>
        <strain evidence="10 11">KCTC 13187</strain>
    </source>
</reference>
<keyword evidence="3 7" id="KW-0472">Membrane</keyword>
<comment type="similarity">
    <text evidence="5">Belongs to the methyl-accepting chemotaxis (MCP) protein family.</text>
</comment>
<dbReference type="AlphaFoldDB" id="A0A3A9K982"/>
<dbReference type="EMBL" id="PDOE01000004">
    <property type="protein sequence ID" value="RKL67072.1"/>
    <property type="molecule type" value="Genomic_DNA"/>
</dbReference>
<dbReference type="Pfam" id="PF00672">
    <property type="entry name" value="HAMP"/>
    <property type="match status" value="1"/>
</dbReference>
<organism evidence="10 11">
    <name type="scientific">Salipaludibacillus neizhouensis</name>
    <dbReference type="NCBI Taxonomy" id="885475"/>
    <lineage>
        <taxon>Bacteria</taxon>
        <taxon>Bacillati</taxon>
        <taxon>Bacillota</taxon>
        <taxon>Bacilli</taxon>
        <taxon>Bacillales</taxon>
        <taxon>Bacillaceae</taxon>
    </lineage>
</organism>
<accession>A0A3A9K982</accession>
<dbReference type="PROSITE" id="PS50111">
    <property type="entry name" value="CHEMOTAXIS_TRANSDUC_2"/>
    <property type="match status" value="1"/>
</dbReference>
<evidence type="ECO:0000256" key="4">
    <source>
        <dbReference type="ARBA" id="ARBA00023224"/>
    </source>
</evidence>
<keyword evidence="11" id="KW-1185">Reference proteome</keyword>
<dbReference type="Pfam" id="PF00015">
    <property type="entry name" value="MCPsignal"/>
    <property type="match status" value="1"/>
</dbReference>
<evidence type="ECO:0000256" key="1">
    <source>
        <dbReference type="ARBA" id="ARBA00004236"/>
    </source>
</evidence>
<dbReference type="SMART" id="SM00283">
    <property type="entry name" value="MA"/>
    <property type="match status" value="1"/>
</dbReference>
<keyword evidence="2" id="KW-1003">Cell membrane</keyword>
<dbReference type="PRINTS" id="PR00260">
    <property type="entry name" value="CHEMTRNSDUCR"/>
</dbReference>
<proteinExistence type="inferred from homology"/>
<dbReference type="PROSITE" id="PS50885">
    <property type="entry name" value="HAMP"/>
    <property type="match status" value="1"/>
</dbReference>
<dbReference type="PANTHER" id="PTHR32089">
    <property type="entry name" value="METHYL-ACCEPTING CHEMOTAXIS PROTEIN MCPB"/>
    <property type="match status" value="1"/>
</dbReference>
<keyword evidence="7" id="KW-0812">Transmembrane</keyword>
<keyword evidence="4 6" id="KW-0807">Transducer</keyword>
<protein>
    <submittedName>
        <fullName evidence="10">Methyl-accepting chemotaxis protein</fullName>
    </submittedName>
</protein>
<gene>
    <name evidence="10" type="ORF">CR203_11190</name>
</gene>
<dbReference type="InterPro" id="IPR004090">
    <property type="entry name" value="Chemotax_Me-accpt_rcpt"/>
</dbReference>
<dbReference type="RefSeq" id="WP_110937442.1">
    <property type="nucleotide sequence ID" value="NZ_KZ614146.1"/>
</dbReference>
<dbReference type="SMART" id="SM00304">
    <property type="entry name" value="HAMP"/>
    <property type="match status" value="1"/>
</dbReference>
<evidence type="ECO:0000256" key="7">
    <source>
        <dbReference type="SAM" id="Phobius"/>
    </source>
</evidence>
<dbReference type="PANTHER" id="PTHR32089:SF112">
    <property type="entry name" value="LYSOZYME-LIKE PROTEIN-RELATED"/>
    <property type="match status" value="1"/>
</dbReference>
<evidence type="ECO:0000313" key="11">
    <source>
        <dbReference type="Proteomes" id="UP000281498"/>
    </source>
</evidence>
<evidence type="ECO:0000259" key="8">
    <source>
        <dbReference type="PROSITE" id="PS50111"/>
    </source>
</evidence>
<evidence type="ECO:0000259" key="9">
    <source>
        <dbReference type="PROSITE" id="PS50885"/>
    </source>
</evidence>
<dbReference type="Proteomes" id="UP000281498">
    <property type="component" value="Unassembled WGS sequence"/>
</dbReference>
<feature type="transmembrane region" description="Helical" evidence="7">
    <location>
        <begin position="181"/>
        <end position="200"/>
    </location>
</feature>
<sequence>MKIWKRLSIRYKLLSTFGIVLFLFTVGFVISFLQLNTVEDEINILEARAERSVAVTDVAALFRGKFIPISEYARTGEFNAQLFAELDGIMVKTLDEIEETMDSEEELRLYNLIVENNSRVDEIKDEVLLGSDSEIDTLMVELNEVRDVSAEASLELADLVFEQMLSAGLVADEAVENTKTIFGISLALALIIGTALFVLFSNSITGTLKKVMIMASSISKGDLQVEKIKVNSGDEVGKLSNYMNQMLDSLRELLHKISDTSEQVAASAEELTASAEETSKATESIASSIQDVAEGSEKQVGSANFATNTVNEISSGMNQIARSMEQVNESAITTSNKSDEGSNVINQLVAQMNQINEKTSSTSKSMEQLGLKSNEIGNIISLITDVADQTNLLALNAAIEAARAGEHGKGFAVVADEVRKLAEQSSQSAGKIGTLVEDIQNGVRQSVISMDEGRKSVEEGLVYGDNAGVTFKEISIAVNGVTTQVQEVSAAVQQITSSTESMLHSVEESGNIAKTSATSTQTVAASAEEQNASMEEISSSAETLSQMAEDLQKSVRSFKL</sequence>
<evidence type="ECO:0000313" key="10">
    <source>
        <dbReference type="EMBL" id="RKL67072.1"/>
    </source>
</evidence>
<dbReference type="InterPro" id="IPR004089">
    <property type="entry name" value="MCPsignal_dom"/>
</dbReference>
<name>A0A3A9K982_9BACI</name>
<dbReference type="CDD" id="cd11386">
    <property type="entry name" value="MCP_signal"/>
    <property type="match status" value="1"/>
</dbReference>
<comment type="subcellular location">
    <subcellularLocation>
        <location evidence="1">Cell membrane</location>
    </subcellularLocation>
</comment>
<dbReference type="Gene3D" id="1.10.287.950">
    <property type="entry name" value="Methyl-accepting chemotaxis protein"/>
    <property type="match status" value="1"/>
</dbReference>
<evidence type="ECO:0000256" key="6">
    <source>
        <dbReference type="PROSITE-ProRule" id="PRU00284"/>
    </source>
</evidence>